<proteinExistence type="predicted"/>
<dbReference type="NCBIfam" id="TIGR00229">
    <property type="entry name" value="sensory_box"/>
    <property type="match status" value="1"/>
</dbReference>
<protein>
    <submittedName>
        <fullName evidence="2">Chemotaxis protein</fullName>
    </submittedName>
</protein>
<dbReference type="InterPro" id="IPR035965">
    <property type="entry name" value="PAS-like_dom_sf"/>
</dbReference>
<name>A0ABQ5QJS8_9BACT</name>
<dbReference type="PROSITE" id="PS50112">
    <property type="entry name" value="PAS"/>
    <property type="match status" value="1"/>
</dbReference>
<gene>
    <name evidence="2" type="ORF">GETHLI_33100</name>
</gene>
<dbReference type="InterPro" id="IPR013655">
    <property type="entry name" value="PAS_fold_3"/>
</dbReference>
<feature type="domain" description="PAS" evidence="1">
    <location>
        <begin position="25"/>
        <end position="76"/>
    </location>
</feature>
<dbReference type="Pfam" id="PF08447">
    <property type="entry name" value="PAS_3"/>
    <property type="match status" value="1"/>
</dbReference>
<dbReference type="SUPFAM" id="SSF55785">
    <property type="entry name" value="PYP-like sensor domain (PAS domain)"/>
    <property type="match status" value="1"/>
</dbReference>
<dbReference type="EMBL" id="BSDE01000008">
    <property type="protein sequence ID" value="GLH74808.1"/>
    <property type="molecule type" value="Genomic_DNA"/>
</dbReference>
<dbReference type="CDD" id="cd00130">
    <property type="entry name" value="PAS"/>
    <property type="match status" value="1"/>
</dbReference>
<dbReference type="RefSeq" id="WP_420798871.1">
    <property type="nucleotide sequence ID" value="NZ_BSDE01000008.1"/>
</dbReference>
<accession>A0ABQ5QJS8</accession>
<reference evidence="2 3" key="1">
    <citation type="journal article" date="2023" name="Antonie Van Leeuwenhoek">
        <title>Mesoterricola silvestris gen. nov., sp. nov., Mesoterricola sediminis sp. nov., Geothrix oryzae sp. nov., Geothrix edaphica sp. nov., Geothrix rubra sp. nov., and Geothrix limicola sp. nov., six novel members of Acidobacteriota isolated from soils.</title>
        <authorList>
            <person name="Itoh H."/>
            <person name="Sugisawa Y."/>
            <person name="Mise K."/>
            <person name="Xu Z."/>
            <person name="Kuniyasu M."/>
            <person name="Ushijima N."/>
            <person name="Kawano K."/>
            <person name="Kobayashi E."/>
            <person name="Shiratori Y."/>
            <person name="Masuda Y."/>
            <person name="Senoo K."/>
        </authorList>
    </citation>
    <scope>NUCLEOTIDE SEQUENCE [LARGE SCALE GENOMIC DNA]</scope>
    <source>
        <strain evidence="2 3">Red804</strain>
    </source>
</reference>
<sequence>MSLRPQPTQHEKVLGENDFIVSKTDLKGLITYGNRVFIDISGYSEQELLGAPHNILRHPDMPRSVFKLLWDTIQAKSEICAYVKNLAKDGSFYWVFANITPSFDSRGNLIGYYSVRRKPKPEAVQAVSGLYRAMLDAERRAGDGQAGMKASLAVLHQALEQKGMSYEEFVFGL</sequence>
<dbReference type="Gene3D" id="3.30.450.20">
    <property type="entry name" value="PAS domain"/>
    <property type="match status" value="1"/>
</dbReference>
<dbReference type="Proteomes" id="UP001165069">
    <property type="component" value="Unassembled WGS sequence"/>
</dbReference>
<evidence type="ECO:0000313" key="2">
    <source>
        <dbReference type="EMBL" id="GLH74808.1"/>
    </source>
</evidence>
<comment type="caution">
    <text evidence="2">The sequence shown here is derived from an EMBL/GenBank/DDBJ whole genome shotgun (WGS) entry which is preliminary data.</text>
</comment>
<evidence type="ECO:0000313" key="3">
    <source>
        <dbReference type="Proteomes" id="UP001165069"/>
    </source>
</evidence>
<evidence type="ECO:0000259" key="1">
    <source>
        <dbReference type="PROSITE" id="PS50112"/>
    </source>
</evidence>
<dbReference type="InterPro" id="IPR000014">
    <property type="entry name" value="PAS"/>
</dbReference>
<keyword evidence="3" id="KW-1185">Reference proteome</keyword>
<organism evidence="2 3">
    <name type="scientific">Geothrix limicola</name>
    <dbReference type="NCBI Taxonomy" id="2927978"/>
    <lineage>
        <taxon>Bacteria</taxon>
        <taxon>Pseudomonadati</taxon>
        <taxon>Acidobacteriota</taxon>
        <taxon>Holophagae</taxon>
        <taxon>Holophagales</taxon>
        <taxon>Holophagaceae</taxon>
        <taxon>Geothrix</taxon>
    </lineage>
</organism>